<dbReference type="EMBL" id="CATNWA010017802">
    <property type="protein sequence ID" value="CAI9603196.1"/>
    <property type="molecule type" value="Genomic_DNA"/>
</dbReference>
<name>A0ABN9G6F4_9NEOB</name>
<protein>
    <submittedName>
        <fullName evidence="1">Uncharacterized protein</fullName>
    </submittedName>
</protein>
<organism evidence="1 2">
    <name type="scientific">Staurois parvus</name>
    <dbReference type="NCBI Taxonomy" id="386267"/>
    <lineage>
        <taxon>Eukaryota</taxon>
        <taxon>Metazoa</taxon>
        <taxon>Chordata</taxon>
        <taxon>Craniata</taxon>
        <taxon>Vertebrata</taxon>
        <taxon>Euteleostomi</taxon>
        <taxon>Amphibia</taxon>
        <taxon>Batrachia</taxon>
        <taxon>Anura</taxon>
        <taxon>Neobatrachia</taxon>
        <taxon>Ranoidea</taxon>
        <taxon>Ranidae</taxon>
        <taxon>Staurois</taxon>
    </lineage>
</organism>
<sequence length="15" mass="1894">MRVMYLCLYRLQFSA</sequence>
<evidence type="ECO:0000313" key="1">
    <source>
        <dbReference type="EMBL" id="CAI9603196.1"/>
    </source>
</evidence>
<comment type="caution">
    <text evidence="1">The sequence shown here is derived from an EMBL/GenBank/DDBJ whole genome shotgun (WGS) entry which is preliminary data.</text>
</comment>
<reference evidence="1" key="1">
    <citation type="submission" date="2023-05" db="EMBL/GenBank/DDBJ databases">
        <authorList>
            <person name="Stuckert A."/>
        </authorList>
    </citation>
    <scope>NUCLEOTIDE SEQUENCE</scope>
</reference>
<dbReference type="Proteomes" id="UP001162483">
    <property type="component" value="Unassembled WGS sequence"/>
</dbReference>
<keyword evidence="2" id="KW-1185">Reference proteome</keyword>
<proteinExistence type="predicted"/>
<gene>
    <name evidence="1" type="ORF">SPARVUS_LOCUS13274353</name>
</gene>
<evidence type="ECO:0000313" key="2">
    <source>
        <dbReference type="Proteomes" id="UP001162483"/>
    </source>
</evidence>
<accession>A0ABN9G6F4</accession>